<evidence type="ECO:0000256" key="2">
    <source>
        <dbReference type="ARBA" id="ARBA00005189"/>
    </source>
</evidence>
<dbReference type="RefSeq" id="XP_029241483.1">
    <property type="nucleotide sequence ID" value="XM_029378718.1"/>
</dbReference>
<dbReference type="SUPFAM" id="SSF69593">
    <property type="entry name" value="Glycerol-3-phosphate (1)-acyltransferase"/>
    <property type="match status" value="1"/>
</dbReference>
<name>A0A3R7NZP9_TRYRA</name>
<evidence type="ECO:0000256" key="6">
    <source>
        <dbReference type="ARBA" id="ARBA00022692"/>
    </source>
</evidence>
<dbReference type="CDD" id="cd07991">
    <property type="entry name" value="LPLAT_LPCAT1-like"/>
    <property type="match status" value="1"/>
</dbReference>
<comment type="caution">
    <text evidence="16">The sequence shown here is derived from an EMBL/GenBank/DDBJ whole genome shotgun (WGS) entry which is preliminary data.</text>
</comment>
<reference evidence="16 17" key="1">
    <citation type="journal article" date="2018" name="BMC Genomics">
        <title>Genomic comparison of Trypanosoma conorhini and Trypanosoma rangeli to Trypanosoma cruzi strains of high and low virulence.</title>
        <authorList>
            <person name="Bradwell K.R."/>
            <person name="Koparde V.N."/>
            <person name="Matveyev A.V."/>
            <person name="Serrano M.G."/>
            <person name="Alves J.M."/>
            <person name="Parikh H."/>
            <person name="Huang B."/>
            <person name="Lee V."/>
            <person name="Espinosa-Alvarez O."/>
            <person name="Ortiz P.A."/>
            <person name="Costa-Martins A.G."/>
            <person name="Teixeira M.M."/>
            <person name="Buck G.A."/>
        </authorList>
    </citation>
    <scope>NUCLEOTIDE SEQUENCE [LARGE SCALE GENOMIC DNA]</scope>
    <source>
        <strain evidence="16 17">AM80</strain>
    </source>
</reference>
<dbReference type="GO" id="GO:0005509">
    <property type="term" value="F:calcium ion binding"/>
    <property type="evidence" value="ECO:0007669"/>
    <property type="project" value="InterPro"/>
</dbReference>
<evidence type="ECO:0000256" key="8">
    <source>
        <dbReference type="ARBA" id="ARBA00023098"/>
    </source>
</evidence>
<keyword evidence="6 13" id="KW-0812">Transmembrane</keyword>
<keyword evidence="8" id="KW-0443">Lipid metabolism</keyword>
<keyword evidence="12 16" id="KW-0012">Acyltransferase</keyword>
<dbReference type="OrthoDB" id="272512at2759"/>
<dbReference type="EMBL" id="MKGL01000033">
    <property type="protein sequence ID" value="RNF10326.1"/>
    <property type="molecule type" value="Genomic_DNA"/>
</dbReference>
<dbReference type="GO" id="GO:0016020">
    <property type="term" value="C:membrane"/>
    <property type="evidence" value="ECO:0007669"/>
    <property type="project" value="UniProtKB-SubCell"/>
</dbReference>
<dbReference type="SMART" id="SM00563">
    <property type="entry name" value="PlsC"/>
    <property type="match status" value="1"/>
</dbReference>
<dbReference type="PROSITE" id="PS00018">
    <property type="entry name" value="EF_HAND_1"/>
    <property type="match status" value="1"/>
</dbReference>
<keyword evidence="7 13" id="KW-1133">Transmembrane helix</keyword>
<comment type="subcellular location">
    <subcellularLocation>
        <location evidence="1">Membrane</location>
    </subcellularLocation>
</comment>
<feature type="transmembrane region" description="Helical" evidence="13">
    <location>
        <begin position="217"/>
        <end position="240"/>
    </location>
</feature>
<feature type="chain" id="PRO_5018603230" evidence="14">
    <location>
        <begin position="26"/>
        <end position="457"/>
    </location>
</feature>
<feature type="signal peptide" evidence="14">
    <location>
        <begin position="1"/>
        <end position="25"/>
    </location>
</feature>
<keyword evidence="11" id="KW-1208">Phospholipid metabolism</keyword>
<dbReference type="GO" id="GO:0008654">
    <property type="term" value="P:phospholipid biosynthetic process"/>
    <property type="evidence" value="ECO:0007669"/>
    <property type="project" value="UniProtKB-KW"/>
</dbReference>
<dbReference type="InterPro" id="IPR045252">
    <property type="entry name" value="LPCAT1-like"/>
</dbReference>
<dbReference type="InterPro" id="IPR002123">
    <property type="entry name" value="Plipid/glycerol_acylTrfase"/>
</dbReference>
<evidence type="ECO:0000256" key="12">
    <source>
        <dbReference type="ARBA" id="ARBA00023315"/>
    </source>
</evidence>
<evidence type="ECO:0000256" key="1">
    <source>
        <dbReference type="ARBA" id="ARBA00004370"/>
    </source>
</evidence>
<feature type="transmembrane region" description="Helical" evidence="13">
    <location>
        <begin position="176"/>
        <end position="202"/>
    </location>
</feature>
<evidence type="ECO:0000256" key="7">
    <source>
        <dbReference type="ARBA" id="ARBA00022989"/>
    </source>
</evidence>
<evidence type="ECO:0000313" key="17">
    <source>
        <dbReference type="Proteomes" id="UP000283634"/>
    </source>
</evidence>
<dbReference type="PANTHER" id="PTHR23063">
    <property type="entry name" value="PHOSPHOLIPID ACYLTRANSFERASE"/>
    <property type="match status" value="1"/>
</dbReference>
<proteinExistence type="inferred from homology"/>
<dbReference type="InterPro" id="IPR018247">
    <property type="entry name" value="EF_Hand_1_Ca_BS"/>
</dbReference>
<feature type="domain" description="EF-hand" evidence="15">
    <location>
        <begin position="51"/>
        <end position="86"/>
    </location>
</feature>
<evidence type="ECO:0000259" key="15">
    <source>
        <dbReference type="PROSITE" id="PS50222"/>
    </source>
</evidence>
<comment type="pathway">
    <text evidence="2">Lipid metabolism.</text>
</comment>
<keyword evidence="4" id="KW-0444">Lipid biosynthesis</keyword>
<keyword evidence="17" id="KW-1185">Reference proteome</keyword>
<evidence type="ECO:0000256" key="13">
    <source>
        <dbReference type="SAM" id="Phobius"/>
    </source>
</evidence>
<evidence type="ECO:0000313" key="16">
    <source>
        <dbReference type="EMBL" id="RNF10326.1"/>
    </source>
</evidence>
<organism evidence="16 17">
    <name type="scientific">Trypanosoma rangeli</name>
    <dbReference type="NCBI Taxonomy" id="5698"/>
    <lineage>
        <taxon>Eukaryota</taxon>
        <taxon>Discoba</taxon>
        <taxon>Euglenozoa</taxon>
        <taxon>Kinetoplastea</taxon>
        <taxon>Metakinetoplastina</taxon>
        <taxon>Trypanosomatida</taxon>
        <taxon>Trypanosomatidae</taxon>
        <taxon>Trypanosoma</taxon>
        <taxon>Herpetosoma</taxon>
    </lineage>
</organism>
<evidence type="ECO:0000256" key="3">
    <source>
        <dbReference type="ARBA" id="ARBA00008655"/>
    </source>
</evidence>
<dbReference type="VEuPathDB" id="TriTrypDB:TRSC58_04449"/>
<protein>
    <submittedName>
        <fullName evidence="16">Putative acyltransferase</fullName>
        <ecNumber evidence="16">2.3.-.-</ecNumber>
    </submittedName>
</protein>
<gene>
    <name evidence="16" type="ORF">TraAM80_01685</name>
</gene>
<dbReference type="EC" id="2.3.-.-" evidence="16"/>
<feature type="transmembrane region" description="Helical" evidence="13">
    <location>
        <begin position="110"/>
        <end position="130"/>
    </location>
</feature>
<evidence type="ECO:0000256" key="11">
    <source>
        <dbReference type="ARBA" id="ARBA00023264"/>
    </source>
</evidence>
<accession>A0A3R7NZP9</accession>
<keyword evidence="9 13" id="KW-0472">Membrane</keyword>
<dbReference type="InterPro" id="IPR002048">
    <property type="entry name" value="EF_hand_dom"/>
</dbReference>
<evidence type="ECO:0000256" key="4">
    <source>
        <dbReference type="ARBA" id="ARBA00022516"/>
    </source>
</evidence>
<evidence type="ECO:0000256" key="14">
    <source>
        <dbReference type="SAM" id="SignalP"/>
    </source>
</evidence>
<evidence type="ECO:0000256" key="9">
    <source>
        <dbReference type="ARBA" id="ARBA00023136"/>
    </source>
</evidence>
<evidence type="ECO:0000256" key="10">
    <source>
        <dbReference type="ARBA" id="ARBA00023209"/>
    </source>
</evidence>
<keyword evidence="5 16" id="KW-0808">Transferase</keyword>
<dbReference type="OMA" id="HPWWFGF"/>
<comment type="similarity">
    <text evidence="3">Belongs to the 1-acyl-sn-glycerol-3-phosphate acyltransferase family.</text>
</comment>
<keyword evidence="10" id="KW-0594">Phospholipid biosynthesis</keyword>
<dbReference type="PANTHER" id="PTHR23063:SF58">
    <property type="entry name" value="PUTATIVE-RELATED"/>
    <property type="match status" value="1"/>
</dbReference>
<evidence type="ECO:0000256" key="5">
    <source>
        <dbReference type="ARBA" id="ARBA00022679"/>
    </source>
</evidence>
<dbReference type="GeneID" id="40325618"/>
<dbReference type="GO" id="GO:0008374">
    <property type="term" value="F:O-acyltransferase activity"/>
    <property type="evidence" value="ECO:0007669"/>
    <property type="project" value="InterPro"/>
</dbReference>
<dbReference type="Proteomes" id="UP000283634">
    <property type="component" value="Unassembled WGS sequence"/>
</dbReference>
<dbReference type="Pfam" id="PF01553">
    <property type="entry name" value="Acyltransferase"/>
    <property type="match status" value="1"/>
</dbReference>
<keyword evidence="14" id="KW-0732">Signal</keyword>
<dbReference type="AlphaFoldDB" id="A0A3R7NZP9"/>
<sequence length="457" mass="51910">MTLSHYLRLPLGLVVILLLCTQIFGPPVAEEQISESIQSISAQYFKLVERSMNDTLRKLIDQVDSNGDGQIQLEEVQSLAFTALRRVRNAGMHAKEISRALSHITWTELFWRYFCLQLLFLFSLFVFENLRCLIFTSPRRLLLDDSYLTATPLEVGPEIALKYDTPWTPYERVKMAFFAVTGLLFLRIFCVFFFVVLSFFLMSLCSWRGRTRLDNPLWFYVMSSTACFCATVGSIFAGIYHMKMFGRVADASTCKILIGNHSCVMEVIVLFMLGNFPSFVTREENCEKAPFFADIAEAVSAIVVDRNDARSRQQAAAAIKARAKDQSPNAPQLLVFPEGTTSNQRALFMFKKGAMEPGEPLQMICVSFPYKHFNPCWTGRACGGNNFSDLVVRLCSQFVNHLEVRALPVYTPTEAEKKDPFLYAKHCQQMMAAVLRCNVSLCTFNDYEALSKETTRT</sequence>
<dbReference type="PROSITE" id="PS50222">
    <property type="entry name" value="EF_HAND_2"/>
    <property type="match status" value="1"/>
</dbReference>